<keyword evidence="2" id="KW-1185">Reference proteome</keyword>
<dbReference type="EMBL" id="HQ641347">
    <property type="protein sequence ID" value="ADX88044.1"/>
    <property type="molecule type" value="Genomic_DNA"/>
</dbReference>
<reference evidence="1 2" key="1">
    <citation type="journal article" date="2011" name="MBio">
        <title>Evidence of a dominant lineage of Vibrio cholerae-specific lytic bacteriophages shed by cholera patients over a 10-year period in Dhaka, Bangladesh.</title>
        <authorList>
            <person name="Seed K.D."/>
            <person name="Bodi K.L."/>
            <person name="Kropinski A.M."/>
            <person name="Ackermann H.W."/>
            <person name="Calderwood S.B."/>
            <person name="Qadri F."/>
            <person name="Camilli A."/>
        </authorList>
    </citation>
    <scope>NUCLEOTIDE SEQUENCE [LARGE SCALE GENOMIC DNA]</scope>
</reference>
<name>F1D1Q0_9CAUD</name>
<proteinExistence type="predicted"/>
<accession>F1D1Q0</accession>
<dbReference type="KEGG" id="vg:10228707"/>
<gene>
    <name evidence="1" type="primary">ORF227</name>
</gene>
<dbReference type="Proteomes" id="UP000007502">
    <property type="component" value="Segment"/>
</dbReference>
<organism evidence="1 2">
    <name type="scientific">Vibrio phage ICP1</name>
    <dbReference type="NCBI Taxonomy" id="979525"/>
    <lineage>
        <taxon>Viruses</taxon>
        <taxon>Duplodnaviria</taxon>
        <taxon>Heunggongvirae</taxon>
        <taxon>Uroviricota</taxon>
        <taxon>Caudoviricetes</taxon>
        <taxon>Mohonavirus</taxon>
        <taxon>Mohonavirus ICP1</taxon>
    </lineage>
</organism>
<evidence type="ECO:0000313" key="2">
    <source>
        <dbReference type="Proteomes" id="UP000007502"/>
    </source>
</evidence>
<protein>
    <submittedName>
        <fullName evidence="1">Uncharacterized protein ORF227</fullName>
    </submittedName>
</protein>
<dbReference type="GeneID" id="10228707"/>
<dbReference type="RefSeq" id="YP_004251169.1">
    <property type="nucleotide sequence ID" value="NC_015157.1"/>
</dbReference>
<dbReference type="OrthoDB" id="22945at10239"/>
<sequence length="103" mass="12190">MNKIQTILKQIEDLQKELKLERMQCKHTRVIYNYGSNTGNYDPTSDVYWNNVTCIDCGIRKTFYSKEDSTNYRLVGEVGSELKMKEEEYEHFLNIQEQLGKVL</sequence>
<evidence type="ECO:0000313" key="1">
    <source>
        <dbReference type="EMBL" id="ADX88044.1"/>
    </source>
</evidence>